<proteinExistence type="predicted"/>
<name>A0AAD6WNC0_9AGAR</name>
<keyword evidence="3" id="KW-1185">Reference proteome</keyword>
<evidence type="ECO:0000256" key="1">
    <source>
        <dbReference type="SAM" id="MobiDB-lite"/>
    </source>
</evidence>
<comment type="caution">
    <text evidence="2">The sequence shown here is derived from an EMBL/GenBank/DDBJ whole genome shotgun (WGS) entry which is preliminary data.</text>
</comment>
<evidence type="ECO:0000313" key="3">
    <source>
        <dbReference type="Proteomes" id="UP001218188"/>
    </source>
</evidence>
<reference evidence="2" key="1">
    <citation type="submission" date="2023-03" db="EMBL/GenBank/DDBJ databases">
        <title>Massive genome expansion in bonnet fungi (Mycena s.s.) driven by repeated elements and novel gene families across ecological guilds.</title>
        <authorList>
            <consortium name="Lawrence Berkeley National Laboratory"/>
            <person name="Harder C.B."/>
            <person name="Miyauchi S."/>
            <person name="Viragh M."/>
            <person name="Kuo A."/>
            <person name="Thoen E."/>
            <person name="Andreopoulos B."/>
            <person name="Lu D."/>
            <person name="Skrede I."/>
            <person name="Drula E."/>
            <person name="Henrissat B."/>
            <person name="Morin E."/>
            <person name="Kohler A."/>
            <person name="Barry K."/>
            <person name="LaButti K."/>
            <person name="Morin E."/>
            <person name="Salamov A."/>
            <person name="Lipzen A."/>
            <person name="Mereny Z."/>
            <person name="Hegedus B."/>
            <person name="Baldrian P."/>
            <person name="Stursova M."/>
            <person name="Weitz H."/>
            <person name="Taylor A."/>
            <person name="Grigoriev I.V."/>
            <person name="Nagy L.G."/>
            <person name="Martin F."/>
            <person name="Kauserud H."/>
        </authorList>
    </citation>
    <scope>NUCLEOTIDE SEQUENCE</scope>
    <source>
        <strain evidence="2">CBHHK200</strain>
    </source>
</reference>
<dbReference type="EMBL" id="JARJCM010000306">
    <property type="protein sequence ID" value="KAJ7019117.1"/>
    <property type="molecule type" value="Genomic_DNA"/>
</dbReference>
<feature type="region of interest" description="Disordered" evidence="1">
    <location>
        <begin position="150"/>
        <end position="171"/>
    </location>
</feature>
<organism evidence="2 3">
    <name type="scientific">Mycena alexandri</name>
    <dbReference type="NCBI Taxonomy" id="1745969"/>
    <lineage>
        <taxon>Eukaryota</taxon>
        <taxon>Fungi</taxon>
        <taxon>Dikarya</taxon>
        <taxon>Basidiomycota</taxon>
        <taxon>Agaricomycotina</taxon>
        <taxon>Agaricomycetes</taxon>
        <taxon>Agaricomycetidae</taxon>
        <taxon>Agaricales</taxon>
        <taxon>Marasmiineae</taxon>
        <taxon>Mycenaceae</taxon>
        <taxon>Mycena</taxon>
    </lineage>
</organism>
<protein>
    <submittedName>
        <fullName evidence="2">Uncharacterized protein</fullName>
    </submittedName>
</protein>
<gene>
    <name evidence="2" type="ORF">C8F04DRAFT_1276642</name>
</gene>
<accession>A0AAD6WNC0</accession>
<sequence>MLYVTSAKVNDVFQAASEDKELTSRHFSRVKRDDSRSRAHFIKREKTVSSAATVSAVSNPTLTLDQFFKNNTTVQLEDDDAPDSEPSGDAAEPPSTLFLEDLETYKTYFDPDAPCGVTDPELQDPALASTYRKLPSLPANHRLLPAYDPNRLTGVEEDPHTKGGRAKLKAKKPVTPSKSKTLLAYNDFLPVYDARKTPFKFETDLARIDQILPLYTGEIPFSSFVVVGYTASTYSAQLGGSGERVPHLGCNILWAMVCGTPVRRAGG</sequence>
<dbReference type="Proteomes" id="UP001218188">
    <property type="component" value="Unassembled WGS sequence"/>
</dbReference>
<evidence type="ECO:0000313" key="2">
    <source>
        <dbReference type="EMBL" id="KAJ7019117.1"/>
    </source>
</evidence>
<dbReference type="AlphaFoldDB" id="A0AAD6WNC0"/>
<feature type="compositionally biased region" description="Basic residues" evidence="1">
    <location>
        <begin position="162"/>
        <end position="171"/>
    </location>
</feature>